<reference evidence="1 2" key="2">
    <citation type="journal article" date="2022" name="Mol. Ecol. Resour.">
        <title>The genomes of chicory, endive, great burdock and yacon provide insights into Asteraceae paleo-polyploidization history and plant inulin production.</title>
        <authorList>
            <person name="Fan W."/>
            <person name="Wang S."/>
            <person name="Wang H."/>
            <person name="Wang A."/>
            <person name="Jiang F."/>
            <person name="Liu H."/>
            <person name="Zhao H."/>
            <person name="Xu D."/>
            <person name="Zhang Y."/>
        </authorList>
    </citation>
    <scope>NUCLEOTIDE SEQUENCE [LARGE SCALE GENOMIC DNA]</scope>
    <source>
        <strain evidence="2">cv. Niubang</strain>
    </source>
</reference>
<dbReference type="EMBL" id="CM042060">
    <property type="protein sequence ID" value="KAI3679107.1"/>
    <property type="molecule type" value="Genomic_DNA"/>
</dbReference>
<accession>A0ACB8Y6E1</accession>
<protein>
    <submittedName>
        <fullName evidence="1">Uncharacterized protein</fullName>
    </submittedName>
</protein>
<evidence type="ECO:0000313" key="1">
    <source>
        <dbReference type="EMBL" id="KAI3679107.1"/>
    </source>
</evidence>
<comment type="caution">
    <text evidence="1">The sequence shown here is derived from an EMBL/GenBank/DDBJ whole genome shotgun (WGS) entry which is preliminary data.</text>
</comment>
<dbReference type="Proteomes" id="UP001055879">
    <property type="component" value="Linkage Group LG14"/>
</dbReference>
<evidence type="ECO:0000313" key="2">
    <source>
        <dbReference type="Proteomes" id="UP001055879"/>
    </source>
</evidence>
<gene>
    <name evidence="1" type="ORF">L6452_38416</name>
</gene>
<sequence>MTDLSSHKRKGRTSRSTMKINKTYRSNLSSTANNQKLKTTNLSDVQPTKPQTNEDITPLTPSTEKESNVYLDPACSSSYQYSDDGEMMVDDDGMHCFIENMDQGGGVLMDQNGVLLSSMAEEEKEKEKMRVMMNINEEEMFTQNAISDGGKEGKKIESEKVELVGGIRSSLLSTSTVNVGDGKQVVDGDWEWNWDFDFDFDDEALGLGIGSGVGEEEDDDNILLWPWEESTTTDNIAAWLLS</sequence>
<keyword evidence="2" id="KW-1185">Reference proteome</keyword>
<proteinExistence type="predicted"/>
<organism evidence="1 2">
    <name type="scientific">Arctium lappa</name>
    <name type="common">Greater burdock</name>
    <name type="synonym">Lappa major</name>
    <dbReference type="NCBI Taxonomy" id="4217"/>
    <lineage>
        <taxon>Eukaryota</taxon>
        <taxon>Viridiplantae</taxon>
        <taxon>Streptophyta</taxon>
        <taxon>Embryophyta</taxon>
        <taxon>Tracheophyta</taxon>
        <taxon>Spermatophyta</taxon>
        <taxon>Magnoliopsida</taxon>
        <taxon>eudicotyledons</taxon>
        <taxon>Gunneridae</taxon>
        <taxon>Pentapetalae</taxon>
        <taxon>asterids</taxon>
        <taxon>campanulids</taxon>
        <taxon>Asterales</taxon>
        <taxon>Asteraceae</taxon>
        <taxon>Carduoideae</taxon>
        <taxon>Cardueae</taxon>
        <taxon>Arctiinae</taxon>
        <taxon>Arctium</taxon>
    </lineage>
</organism>
<name>A0ACB8Y6E1_ARCLA</name>
<reference evidence="2" key="1">
    <citation type="journal article" date="2022" name="Mol. Ecol. Resour.">
        <title>The genomes of chicory, endive, great burdock and yacon provide insights into Asteraceae palaeo-polyploidization history and plant inulin production.</title>
        <authorList>
            <person name="Fan W."/>
            <person name="Wang S."/>
            <person name="Wang H."/>
            <person name="Wang A."/>
            <person name="Jiang F."/>
            <person name="Liu H."/>
            <person name="Zhao H."/>
            <person name="Xu D."/>
            <person name="Zhang Y."/>
        </authorList>
    </citation>
    <scope>NUCLEOTIDE SEQUENCE [LARGE SCALE GENOMIC DNA]</scope>
    <source>
        <strain evidence="2">cv. Niubang</strain>
    </source>
</reference>